<feature type="transmembrane region" description="Helical" evidence="2">
    <location>
        <begin position="243"/>
        <end position="265"/>
    </location>
</feature>
<proteinExistence type="predicted"/>
<dbReference type="AlphaFoldDB" id="A0A2T4UCR1"/>
<evidence type="ECO:0000256" key="2">
    <source>
        <dbReference type="SAM" id="Phobius"/>
    </source>
</evidence>
<keyword evidence="2" id="KW-1133">Transmembrane helix</keyword>
<comment type="caution">
    <text evidence="3">The sequence shown here is derived from an EMBL/GenBank/DDBJ whole genome shotgun (WGS) entry which is preliminary data.</text>
</comment>
<keyword evidence="2" id="KW-0812">Transmembrane</keyword>
<dbReference type="Proteomes" id="UP000240739">
    <property type="component" value="Unassembled WGS sequence"/>
</dbReference>
<gene>
    <name evidence="3" type="ORF">C7Y72_20765</name>
</gene>
<reference evidence="3 4" key="1">
    <citation type="submission" date="2018-03" db="EMBL/GenBank/DDBJ databases">
        <title>Aquarubrobacter algicola gen. nov., sp. nov., a novel actinobacterium isolated from shallow eutrophic lake during the end of cyanobacterial harmful algal blooms.</title>
        <authorList>
            <person name="Chun S.J."/>
        </authorList>
    </citation>
    <scope>NUCLEOTIDE SEQUENCE [LARGE SCALE GENOMIC DNA]</scope>
    <source>
        <strain evidence="3 4">Seoho-28</strain>
    </source>
</reference>
<evidence type="ECO:0000313" key="4">
    <source>
        <dbReference type="Proteomes" id="UP000240739"/>
    </source>
</evidence>
<evidence type="ECO:0000256" key="1">
    <source>
        <dbReference type="SAM" id="MobiDB-lite"/>
    </source>
</evidence>
<dbReference type="RefSeq" id="WP_107571107.1">
    <property type="nucleotide sequence ID" value="NZ_PYYB01000004.1"/>
</dbReference>
<protein>
    <submittedName>
        <fullName evidence="3">Uncharacterized protein</fullName>
    </submittedName>
</protein>
<keyword evidence="2" id="KW-0472">Membrane</keyword>
<organism evidence="3 4">
    <name type="scientific">Paraconexibacter algicola</name>
    <dbReference type="NCBI Taxonomy" id="2133960"/>
    <lineage>
        <taxon>Bacteria</taxon>
        <taxon>Bacillati</taxon>
        <taxon>Actinomycetota</taxon>
        <taxon>Thermoleophilia</taxon>
        <taxon>Solirubrobacterales</taxon>
        <taxon>Paraconexibacteraceae</taxon>
        <taxon>Paraconexibacter</taxon>
    </lineage>
</organism>
<sequence length="266" mass="27656">MLAIGLTLLAVGVVAAVVCFFWKRSSDKTAGWWTAVAAVDIETALDAGDGIAVAVTGTTVAPAGPDGAPQKDPTLGTPAAWWRETVTEHWEERVRVNRSGNDSGPDHRWEERSNTISSRESTAPFVVRDGGRDLTITLRDLDVEGDLLQSRADRVAASAGAASGEGGLAATILAGLTQMTADRRDHYVETRIDVLPDGVPVLVAGRMAGTTLVADAEHRLQVCEGTVEERLGESLKSAGRARLGLIAAGVTAGIGALLSVVGAIVG</sequence>
<feature type="compositionally biased region" description="Basic and acidic residues" evidence="1">
    <location>
        <begin position="104"/>
        <end position="113"/>
    </location>
</feature>
<name>A0A2T4UCR1_9ACTN</name>
<evidence type="ECO:0000313" key="3">
    <source>
        <dbReference type="EMBL" id="PTL55006.1"/>
    </source>
</evidence>
<keyword evidence="4" id="KW-1185">Reference proteome</keyword>
<accession>A0A2T4UCR1</accession>
<feature type="region of interest" description="Disordered" evidence="1">
    <location>
        <begin position="95"/>
        <end position="119"/>
    </location>
</feature>
<dbReference type="EMBL" id="PYYB01000004">
    <property type="protein sequence ID" value="PTL55006.1"/>
    <property type="molecule type" value="Genomic_DNA"/>
</dbReference>